<keyword evidence="4" id="KW-1185">Reference proteome</keyword>
<keyword evidence="2" id="KW-1133">Transmembrane helix</keyword>
<evidence type="ECO:0000256" key="2">
    <source>
        <dbReference type="SAM" id="Phobius"/>
    </source>
</evidence>
<feature type="transmembrane region" description="Helical" evidence="2">
    <location>
        <begin position="181"/>
        <end position="206"/>
    </location>
</feature>
<organism evidence="3 4">
    <name type="scientific">Silvimonas terrae</name>
    <dbReference type="NCBI Taxonomy" id="300266"/>
    <lineage>
        <taxon>Bacteria</taxon>
        <taxon>Pseudomonadati</taxon>
        <taxon>Pseudomonadota</taxon>
        <taxon>Betaproteobacteria</taxon>
        <taxon>Neisseriales</taxon>
        <taxon>Chitinibacteraceae</taxon>
        <taxon>Silvimonas</taxon>
    </lineage>
</organism>
<dbReference type="RefSeq" id="WP_184098879.1">
    <property type="nucleotide sequence ID" value="NZ_JACHHN010000002.1"/>
</dbReference>
<comment type="caution">
    <text evidence="3">The sequence shown here is derived from an EMBL/GenBank/DDBJ whole genome shotgun (WGS) entry which is preliminary data.</text>
</comment>
<feature type="region of interest" description="Disordered" evidence="1">
    <location>
        <begin position="242"/>
        <end position="266"/>
    </location>
</feature>
<proteinExistence type="predicted"/>
<accession>A0A840RBE1</accession>
<dbReference type="EMBL" id="JACHHN010000002">
    <property type="protein sequence ID" value="MBB5190665.1"/>
    <property type="molecule type" value="Genomic_DNA"/>
</dbReference>
<sequence length="266" mass="29046">MSADVMNVFAGAMTAAAGGGVALLVSTVSKEQKISEFRQAWVDGLRAELAELTAVFTMTSTLFEQEQRITREFADLSEAEQNTNRALHEAHVARFSDNKMAALNKIALSVMKLSLRLNDRPEHVALNQLLDRVYQQTELWSDKEALAIWHAEIMTVGRAIIDFEWKRIKVGEPAHVRTQKIAYAVLVFSAVLFFGAIIWGIVAAIAGEKSDKEGSPSNTPSSAPVQTVTIIQGAQPLVASTPSVSVQIQDPAKTAVHPTPQKDNRP</sequence>
<feature type="transmembrane region" description="Helical" evidence="2">
    <location>
        <begin position="6"/>
        <end position="28"/>
    </location>
</feature>
<evidence type="ECO:0000256" key="1">
    <source>
        <dbReference type="SAM" id="MobiDB-lite"/>
    </source>
</evidence>
<dbReference type="Proteomes" id="UP000543030">
    <property type="component" value="Unassembled WGS sequence"/>
</dbReference>
<keyword evidence="2" id="KW-0812">Transmembrane</keyword>
<gene>
    <name evidence="3" type="ORF">HNQ50_001387</name>
</gene>
<dbReference type="AlphaFoldDB" id="A0A840RBE1"/>
<name>A0A840RBE1_9NEIS</name>
<protein>
    <submittedName>
        <fullName evidence="3">Uncharacterized protein</fullName>
    </submittedName>
</protein>
<reference evidence="3 4" key="1">
    <citation type="submission" date="2020-08" db="EMBL/GenBank/DDBJ databases">
        <title>Genomic Encyclopedia of Type Strains, Phase IV (KMG-IV): sequencing the most valuable type-strain genomes for metagenomic binning, comparative biology and taxonomic classification.</title>
        <authorList>
            <person name="Goeker M."/>
        </authorList>
    </citation>
    <scope>NUCLEOTIDE SEQUENCE [LARGE SCALE GENOMIC DNA]</scope>
    <source>
        <strain evidence="3 4">DSM 18233</strain>
    </source>
</reference>
<keyword evidence="2" id="KW-0472">Membrane</keyword>
<evidence type="ECO:0000313" key="4">
    <source>
        <dbReference type="Proteomes" id="UP000543030"/>
    </source>
</evidence>
<evidence type="ECO:0000313" key="3">
    <source>
        <dbReference type="EMBL" id="MBB5190665.1"/>
    </source>
</evidence>